<dbReference type="AlphaFoldDB" id="A0A1S1N9G3"/>
<evidence type="ECO:0000313" key="2">
    <source>
        <dbReference type="Proteomes" id="UP000179734"/>
    </source>
</evidence>
<dbReference type="Proteomes" id="UP000179734">
    <property type="component" value="Unassembled WGS sequence"/>
</dbReference>
<dbReference type="EMBL" id="MLQM01000150">
    <property type="protein sequence ID" value="OHU98195.1"/>
    <property type="molecule type" value="Genomic_DNA"/>
</dbReference>
<proteinExistence type="predicted"/>
<comment type="caution">
    <text evidence="1">The sequence shown here is derived from an EMBL/GenBank/DDBJ whole genome shotgun (WGS) entry which is preliminary data.</text>
</comment>
<protein>
    <submittedName>
        <fullName evidence="1">Uncharacterized protein</fullName>
    </submittedName>
</protein>
<name>A0A1S1N9G3_9MYCO</name>
<keyword evidence="2" id="KW-1185">Reference proteome</keyword>
<accession>A0A1S1N9G3</accession>
<reference evidence="1 2" key="1">
    <citation type="submission" date="2016-10" db="EMBL/GenBank/DDBJ databases">
        <title>Genome sequence of Mycobacterium talmonii.</title>
        <authorList>
            <person name="Greninger A.L."/>
            <person name="Elliott B."/>
            <person name="Vasireddy S."/>
            <person name="Vasireddy R."/>
        </authorList>
    </citation>
    <scope>NUCLEOTIDE SEQUENCE [LARGE SCALE GENOMIC DNA]</scope>
    <source>
        <strain evidence="2">NE-TNMC-100812</strain>
    </source>
</reference>
<organism evidence="1 2">
    <name type="scientific">Mycobacterium talmoniae</name>
    <dbReference type="NCBI Taxonomy" id="1858794"/>
    <lineage>
        <taxon>Bacteria</taxon>
        <taxon>Bacillati</taxon>
        <taxon>Actinomycetota</taxon>
        <taxon>Actinomycetes</taxon>
        <taxon>Mycobacteriales</taxon>
        <taxon>Mycobacteriaceae</taxon>
        <taxon>Mycobacterium</taxon>
    </lineage>
</organism>
<gene>
    <name evidence="1" type="ORF">BKN37_21045</name>
</gene>
<sequence length="121" mass="13229">MSSTEDRPDSPDTVQGRLAEAVAELGQYHVPEGIVVKSPDPGAPHDRAHLFKIRGSNALHVVGGGAVADEVRDLLREGRFKGWRRLHPVRESRTELSAVAAELKRVSGSNRTYNLLDRGNP</sequence>
<evidence type="ECO:0000313" key="1">
    <source>
        <dbReference type="EMBL" id="OHU98195.1"/>
    </source>
</evidence>
<dbReference type="RefSeq" id="WP_071028904.1">
    <property type="nucleotide sequence ID" value="NZ_MLQM01000150.1"/>
</dbReference>